<dbReference type="GO" id="GO:0016747">
    <property type="term" value="F:acyltransferase activity, transferring groups other than amino-acyl groups"/>
    <property type="evidence" value="ECO:0007669"/>
    <property type="project" value="InterPro"/>
</dbReference>
<comment type="caution">
    <text evidence="3">The sequence shown here is derived from an EMBL/GenBank/DDBJ whole genome shotgun (WGS) entry which is preliminary data.</text>
</comment>
<dbReference type="PANTHER" id="PTHR23028">
    <property type="entry name" value="ACETYLTRANSFERASE"/>
    <property type="match status" value="1"/>
</dbReference>
<keyword evidence="1" id="KW-0812">Transmembrane</keyword>
<accession>A0A7W9NLB0</accession>
<dbReference type="EMBL" id="JACHIR010000001">
    <property type="protein sequence ID" value="MBB5896256.1"/>
    <property type="molecule type" value="Genomic_DNA"/>
</dbReference>
<sequence length="376" mass="41859">MSSPADRADHRLPSLTGLRCFAALAVFVYHAVIGPRIFLQPVFDDTTLFLFNAAGLNSISFFFVLSGFGLAWSARRREPATRFYWRRFLRIYPSHFVVCVLAIAAMLVTGATFDLHHVPEAFLLLQPWLPDVASSFGVNGVTWSLGCQAVFYLTFPLLFPLVRRIAPNRLWAWTFGIVALVFCVPLVASAMFPTGPPLIWLDMPAQQYWLVYMCPLSRLLEFVLGLLLARIVRVGRFPAIRPWVAWVGLALGYVISTFAATSTYSLVAVNVIPVLLLIGSMAERDIQGKPSVASRPVVVWLGQLSFTFYLFHRIVLENVIGAFGFTYHWTVPAAIGAIALSLAMTLLLAWNLSTAVEKPFYRRFGRSRAPVTPAPA</sequence>
<dbReference type="InterPro" id="IPR002656">
    <property type="entry name" value="Acyl_transf_3_dom"/>
</dbReference>
<dbReference type="InterPro" id="IPR050879">
    <property type="entry name" value="Acyltransferase_3"/>
</dbReference>
<feature type="transmembrane region" description="Helical" evidence="1">
    <location>
        <begin position="292"/>
        <end position="311"/>
    </location>
</feature>
<feature type="transmembrane region" description="Helical" evidence="1">
    <location>
        <begin position="240"/>
        <end position="258"/>
    </location>
</feature>
<feature type="transmembrane region" description="Helical" evidence="1">
    <location>
        <begin position="208"/>
        <end position="228"/>
    </location>
</feature>
<feature type="transmembrane region" description="Helical" evidence="1">
    <location>
        <begin position="95"/>
        <end position="116"/>
    </location>
</feature>
<proteinExistence type="predicted"/>
<feature type="transmembrane region" description="Helical" evidence="1">
    <location>
        <begin position="12"/>
        <end position="33"/>
    </location>
</feature>
<gene>
    <name evidence="3" type="ORF">BJ998_007452</name>
</gene>
<dbReference type="PANTHER" id="PTHR23028:SF53">
    <property type="entry name" value="ACYL_TRANSF_3 DOMAIN-CONTAINING PROTEIN"/>
    <property type="match status" value="1"/>
</dbReference>
<evidence type="ECO:0000256" key="1">
    <source>
        <dbReference type="SAM" id="Phobius"/>
    </source>
</evidence>
<keyword evidence="4" id="KW-1185">Reference proteome</keyword>
<dbReference type="Proteomes" id="UP000585638">
    <property type="component" value="Unassembled WGS sequence"/>
</dbReference>
<protein>
    <submittedName>
        <fullName evidence="3">Peptidoglycan/LPS O-acetylase OafA/YrhL</fullName>
    </submittedName>
</protein>
<feature type="transmembrane region" description="Helical" evidence="1">
    <location>
        <begin position="53"/>
        <end position="74"/>
    </location>
</feature>
<keyword evidence="1" id="KW-0472">Membrane</keyword>
<organism evidence="3 4">
    <name type="scientific">Kutzneria kofuensis</name>
    <dbReference type="NCBI Taxonomy" id="103725"/>
    <lineage>
        <taxon>Bacteria</taxon>
        <taxon>Bacillati</taxon>
        <taxon>Actinomycetota</taxon>
        <taxon>Actinomycetes</taxon>
        <taxon>Pseudonocardiales</taxon>
        <taxon>Pseudonocardiaceae</taxon>
        <taxon>Kutzneria</taxon>
    </lineage>
</organism>
<evidence type="ECO:0000313" key="3">
    <source>
        <dbReference type="EMBL" id="MBB5896256.1"/>
    </source>
</evidence>
<dbReference type="GO" id="GO:0016020">
    <property type="term" value="C:membrane"/>
    <property type="evidence" value="ECO:0007669"/>
    <property type="project" value="TreeGrafter"/>
</dbReference>
<feature type="transmembrane region" description="Helical" evidence="1">
    <location>
        <begin position="331"/>
        <end position="353"/>
    </location>
</feature>
<feature type="domain" description="Acyltransferase 3" evidence="2">
    <location>
        <begin position="14"/>
        <end position="350"/>
    </location>
</feature>
<dbReference type="Pfam" id="PF01757">
    <property type="entry name" value="Acyl_transf_3"/>
    <property type="match status" value="1"/>
</dbReference>
<dbReference type="GO" id="GO:0009103">
    <property type="term" value="P:lipopolysaccharide biosynthetic process"/>
    <property type="evidence" value="ECO:0007669"/>
    <property type="project" value="TreeGrafter"/>
</dbReference>
<reference evidence="3 4" key="1">
    <citation type="submission" date="2020-08" db="EMBL/GenBank/DDBJ databases">
        <title>Sequencing the genomes of 1000 actinobacteria strains.</title>
        <authorList>
            <person name="Klenk H.-P."/>
        </authorList>
    </citation>
    <scope>NUCLEOTIDE SEQUENCE [LARGE SCALE GENOMIC DNA]</scope>
    <source>
        <strain evidence="3 4">DSM 43851</strain>
    </source>
</reference>
<evidence type="ECO:0000313" key="4">
    <source>
        <dbReference type="Proteomes" id="UP000585638"/>
    </source>
</evidence>
<feature type="transmembrane region" description="Helical" evidence="1">
    <location>
        <begin position="136"/>
        <end position="158"/>
    </location>
</feature>
<feature type="transmembrane region" description="Helical" evidence="1">
    <location>
        <begin position="170"/>
        <end position="188"/>
    </location>
</feature>
<feature type="transmembrane region" description="Helical" evidence="1">
    <location>
        <begin position="264"/>
        <end position="280"/>
    </location>
</feature>
<dbReference type="RefSeq" id="WP_184867940.1">
    <property type="nucleotide sequence ID" value="NZ_BAAAWY010000101.1"/>
</dbReference>
<dbReference type="AlphaFoldDB" id="A0A7W9NLB0"/>
<name>A0A7W9NLB0_9PSEU</name>
<evidence type="ECO:0000259" key="2">
    <source>
        <dbReference type="Pfam" id="PF01757"/>
    </source>
</evidence>
<keyword evidence="1" id="KW-1133">Transmembrane helix</keyword>